<dbReference type="PANTHER" id="PTHR30136">
    <property type="entry name" value="HELIX-TURN-HELIX TRANSCRIPTIONAL REGULATOR, ICLR FAMILY"/>
    <property type="match status" value="1"/>
</dbReference>
<sequence length="251" mass="27791">MAVQRTKGVDSARRALQILLQFTQEKPELTVDDLLEMHDISLPSAYRYLSLLREMYLIEERSKGVFVLSPEILQLAEAAERTLDYRAEAQTVLDALRGRTGETALYLRRLNDAAICLAISDSDHAVSISFQPGHVMPLHAGAAAKLLLAEYSKSKRAHYLDAVEPPLSKAARKELEADLDRIKRERFSVSEAEVDEGVWACAAPVRVHGRLIGAITVVAPGYRVGPSQQEKIGDEVKRAAAEFESMLVPAR</sequence>
<evidence type="ECO:0000256" key="2">
    <source>
        <dbReference type="ARBA" id="ARBA00023125"/>
    </source>
</evidence>
<dbReference type="InterPro" id="IPR036390">
    <property type="entry name" value="WH_DNA-bd_sf"/>
</dbReference>
<evidence type="ECO:0000259" key="4">
    <source>
        <dbReference type="PROSITE" id="PS51078"/>
    </source>
</evidence>
<dbReference type="PROSITE" id="PS51078">
    <property type="entry name" value="ICLR_ED"/>
    <property type="match status" value="1"/>
</dbReference>
<protein>
    <submittedName>
        <fullName evidence="5">IclR family transcriptional regulator</fullName>
    </submittedName>
</protein>
<dbReference type="Pfam" id="PF01614">
    <property type="entry name" value="IclR_C"/>
    <property type="match status" value="1"/>
</dbReference>
<dbReference type="InterPro" id="IPR050707">
    <property type="entry name" value="HTH_MetabolicPath_Reg"/>
</dbReference>
<accession>A0ABP7ZR58</accession>
<keyword evidence="6" id="KW-1185">Reference proteome</keyword>
<gene>
    <name evidence="5" type="ORF">GCM10022287_03580</name>
</gene>
<name>A0ABP7ZR58_9MICO</name>
<dbReference type="InterPro" id="IPR005471">
    <property type="entry name" value="Tscrpt_reg_IclR_N"/>
</dbReference>
<dbReference type="InterPro" id="IPR029016">
    <property type="entry name" value="GAF-like_dom_sf"/>
</dbReference>
<proteinExistence type="predicted"/>
<dbReference type="SMART" id="SM00346">
    <property type="entry name" value="HTH_ICLR"/>
    <property type="match status" value="1"/>
</dbReference>
<keyword evidence="1" id="KW-0805">Transcription regulation</keyword>
<keyword evidence="2" id="KW-0238">DNA-binding</keyword>
<dbReference type="Proteomes" id="UP001501079">
    <property type="component" value="Unassembled WGS sequence"/>
</dbReference>
<evidence type="ECO:0000313" key="5">
    <source>
        <dbReference type="EMBL" id="GAA4168501.1"/>
    </source>
</evidence>
<feature type="domain" description="IclR-ED" evidence="4">
    <location>
        <begin position="71"/>
        <end position="249"/>
    </location>
</feature>
<keyword evidence="3" id="KW-0804">Transcription</keyword>
<dbReference type="Pfam" id="PF09339">
    <property type="entry name" value="HTH_IclR"/>
    <property type="match status" value="1"/>
</dbReference>
<dbReference type="SUPFAM" id="SSF46785">
    <property type="entry name" value="Winged helix' DNA-binding domain"/>
    <property type="match status" value="1"/>
</dbReference>
<reference evidence="6" key="1">
    <citation type="journal article" date="2019" name="Int. J. Syst. Evol. Microbiol.">
        <title>The Global Catalogue of Microorganisms (GCM) 10K type strain sequencing project: providing services to taxonomists for standard genome sequencing and annotation.</title>
        <authorList>
            <consortium name="The Broad Institute Genomics Platform"/>
            <consortium name="The Broad Institute Genome Sequencing Center for Infectious Disease"/>
            <person name="Wu L."/>
            <person name="Ma J."/>
        </authorList>
    </citation>
    <scope>NUCLEOTIDE SEQUENCE [LARGE SCALE GENOMIC DNA]</scope>
    <source>
        <strain evidence="6">JCM 17591</strain>
    </source>
</reference>
<dbReference type="Gene3D" id="3.30.450.40">
    <property type="match status" value="1"/>
</dbReference>
<evidence type="ECO:0000313" key="6">
    <source>
        <dbReference type="Proteomes" id="UP001501079"/>
    </source>
</evidence>
<dbReference type="PANTHER" id="PTHR30136:SF24">
    <property type="entry name" value="HTH-TYPE TRANSCRIPTIONAL REPRESSOR ALLR"/>
    <property type="match status" value="1"/>
</dbReference>
<organism evidence="5 6">
    <name type="scientific">Gryllotalpicola koreensis</name>
    <dbReference type="NCBI Taxonomy" id="993086"/>
    <lineage>
        <taxon>Bacteria</taxon>
        <taxon>Bacillati</taxon>
        <taxon>Actinomycetota</taxon>
        <taxon>Actinomycetes</taxon>
        <taxon>Micrococcales</taxon>
        <taxon>Microbacteriaceae</taxon>
        <taxon>Gryllotalpicola</taxon>
    </lineage>
</organism>
<evidence type="ECO:0000256" key="3">
    <source>
        <dbReference type="ARBA" id="ARBA00023163"/>
    </source>
</evidence>
<evidence type="ECO:0000256" key="1">
    <source>
        <dbReference type="ARBA" id="ARBA00023015"/>
    </source>
</evidence>
<dbReference type="InterPro" id="IPR036388">
    <property type="entry name" value="WH-like_DNA-bd_sf"/>
</dbReference>
<comment type="caution">
    <text evidence="5">The sequence shown here is derived from an EMBL/GenBank/DDBJ whole genome shotgun (WGS) entry which is preliminary data.</text>
</comment>
<dbReference type="SUPFAM" id="SSF55781">
    <property type="entry name" value="GAF domain-like"/>
    <property type="match status" value="1"/>
</dbReference>
<dbReference type="InterPro" id="IPR014757">
    <property type="entry name" value="Tscrpt_reg_IclR_C"/>
</dbReference>
<dbReference type="Gene3D" id="1.10.10.10">
    <property type="entry name" value="Winged helix-like DNA-binding domain superfamily/Winged helix DNA-binding domain"/>
    <property type="match status" value="1"/>
</dbReference>
<dbReference type="EMBL" id="BAABBW010000001">
    <property type="protein sequence ID" value="GAA4168501.1"/>
    <property type="molecule type" value="Genomic_DNA"/>
</dbReference>